<dbReference type="Proteomes" id="UP001196068">
    <property type="component" value="Unassembled WGS sequence"/>
</dbReference>
<dbReference type="CDD" id="cd00995">
    <property type="entry name" value="PBP2_NikA_DppA_OppA_like"/>
    <property type="match status" value="1"/>
</dbReference>
<evidence type="ECO:0000256" key="1">
    <source>
        <dbReference type="ARBA" id="ARBA00004418"/>
    </source>
</evidence>
<dbReference type="GO" id="GO:0030288">
    <property type="term" value="C:outer membrane-bounded periplasmic space"/>
    <property type="evidence" value="ECO:0007669"/>
    <property type="project" value="UniProtKB-ARBA"/>
</dbReference>
<dbReference type="AlphaFoldDB" id="A0AAF1JZS6"/>
<sequence>MELSRRTALGAGLGAFSGAWAREAGAQAGTTLTVALPTTPTSCDPINPPDHDWMIACQMVFENLVEYDIDGVLRPQLAKALPTISADKLTYAFELREGVRFHNGKILDSEDVKYSFEYMLNPANRAARGPTFSRLSHVEVDSPTRLRVILKEPFSPWMTFLTKFMGIWPKGSREELGEDHFRRRPTGVGTGPGLFEEWRPNDFISFRKNPNYWTPGKPAWDRLVVRQVPEDAARVAYLLSGQADIISVPPPRDFPRLRTRRGIQGGSRPTLGGWSFIAMNNARPPFDDLNFRLAMAHAIDRRTINERIYHGMVETAAVPAPASSWWFNPEANAKLDYNLDKARDYLARSKYPNGASFELACASVPYLLDSRDAAIFLQSELAKLNIEVKLRMAEQSVLSPALSRGELDALIGNFMSPGEATYMIMVYLTAGQFMSRSSNYANPRLEALMRAAFAENEDEKMKPILAEMQMLLADESPFLWLGFFSAANLWRDRVRNFKVSQGQTVTVRDVSLG</sequence>
<dbReference type="Gene3D" id="3.10.105.10">
    <property type="entry name" value="Dipeptide-binding Protein, Domain 3"/>
    <property type="match status" value="1"/>
</dbReference>
<dbReference type="Gene3D" id="3.40.190.10">
    <property type="entry name" value="Periplasmic binding protein-like II"/>
    <property type="match status" value="1"/>
</dbReference>
<protein>
    <submittedName>
        <fullName evidence="4">ABC transporter substrate-binding protein</fullName>
    </submittedName>
</protein>
<dbReference type="InterPro" id="IPR039424">
    <property type="entry name" value="SBP_5"/>
</dbReference>
<dbReference type="PIRSF" id="PIRSF002741">
    <property type="entry name" value="MppA"/>
    <property type="match status" value="1"/>
</dbReference>
<gene>
    <name evidence="4" type="ORF">GXW79_05640</name>
</gene>
<dbReference type="EMBL" id="JAAEDH010000004">
    <property type="protein sequence ID" value="MBR0654558.1"/>
    <property type="molecule type" value="Genomic_DNA"/>
</dbReference>
<evidence type="ECO:0000313" key="5">
    <source>
        <dbReference type="Proteomes" id="UP001196068"/>
    </source>
</evidence>
<organism evidence="4 5">
    <name type="scientific">Plastoroseomonas arctica</name>
    <dbReference type="NCBI Taxonomy" id="1509237"/>
    <lineage>
        <taxon>Bacteria</taxon>
        <taxon>Pseudomonadati</taxon>
        <taxon>Pseudomonadota</taxon>
        <taxon>Alphaproteobacteria</taxon>
        <taxon>Acetobacterales</taxon>
        <taxon>Acetobacteraceae</taxon>
        <taxon>Plastoroseomonas</taxon>
    </lineage>
</organism>
<dbReference type="GO" id="GO:0043190">
    <property type="term" value="C:ATP-binding cassette (ABC) transporter complex"/>
    <property type="evidence" value="ECO:0007669"/>
    <property type="project" value="InterPro"/>
</dbReference>
<evidence type="ECO:0000256" key="2">
    <source>
        <dbReference type="ARBA" id="ARBA00005695"/>
    </source>
</evidence>
<reference evidence="4" key="1">
    <citation type="submission" date="2020-01" db="EMBL/GenBank/DDBJ databases">
        <authorList>
            <person name="Rat A."/>
        </authorList>
    </citation>
    <scope>NUCLEOTIDE SEQUENCE</scope>
    <source>
        <strain evidence="4">LMG 28251</strain>
    </source>
</reference>
<comment type="similarity">
    <text evidence="2">Belongs to the bacterial solute-binding protein 5 family.</text>
</comment>
<dbReference type="InterPro" id="IPR030678">
    <property type="entry name" value="Peptide/Ni-bd"/>
</dbReference>
<accession>A0AAF1JZS6</accession>
<proteinExistence type="inferred from homology"/>
<keyword evidence="5" id="KW-1185">Reference proteome</keyword>
<name>A0AAF1JZS6_9PROT</name>
<dbReference type="GO" id="GO:0015833">
    <property type="term" value="P:peptide transport"/>
    <property type="evidence" value="ECO:0007669"/>
    <property type="project" value="TreeGrafter"/>
</dbReference>
<feature type="domain" description="Solute-binding protein family 5" evidence="3">
    <location>
        <begin position="73"/>
        <end position="417"/>
    </location>
</feature>
<evidence type="ECO:0000259" key="3">
    <source>
        <dbReference type="Pfam" id="PF00496"/>
    </source>
</evidence>
<dbReference type="InterPro" id="IPR000914">
    <property type="entry name" value="SBP_5_dom"/>
</dbReference>
<comment type="subcellular location">
    <subcellularLocation>
        <location evidence="1">Periplasm</location>
    </subcellularLocation>
</comment>
<comment type="caution">
    <text evidence="4">The sequence shown here is derived from an EMBL/GenBank/DDBJ whole genome shotgun (WGS) entry which is preliminary data.</text>
</comment>
<dbReference type="RefSeq" id="WP_211873374.1">
    <property type="nucleotide sequence ID" value="NZ_JAAEDH010000004.1"/>
</dbReference>
<reference evidence="4" key="2">
    <citation type="journal article" date="2021" name="Syst. Appl. Microbiol.">
        <title>Roseomonas hellenica sp. nov., isolated from roots of wild-growing Alkanna tinctoria.</title>
        <authorList>
            <person name="Rat A."/>
            <person name="Naranjo H.D."/>
            <person name="Lebbe L."/>
            <person name="Cnockaert M."/>
            <person name="Krigas N."/>
            <person name="Grigoriadou K."/>
            <person name="Maloupa E."/>
            <person name="Willems A."/>
        </authorList>
    </citation>
    <scope>NUCLEOTIDE SEQUENCE</scope>
    <source>
        <strain evidence="4">LMG 28251</strain>
    </source>
</reference>
<dbReference type="SUPFAM" id="SSF53850">
    <property type="entry name" value="Periplasmic binding protein-like II"/>
    <property type="match status" value="1"/>
</dbReference>
<evidence type="ECO:0000313" key="4">
    <source>
        <dbReference type="EMBL" id="MBR0654558.1"/>
    </source>
</evidence>
<dbReference type="Pfam" id="PF00496">
    <property type="entry name" value="SBP_bac_5"/>
    <property type="match status" value="1"/>
</dbReference>
<dbReference type="GO" id="GO:1904680">
    <property type="term" value="F:peptide transmembrane transporter activity"/>
    <property type="evidence" value="ECO:0007669"/>
    <property type="project" value="TreeGrafter"/>
</dbReference>
<dbReference type="PANTHER" id="PTHR30290">
    <property type="entry name" value="PERIPLASMIC BINDING COMPONENT OF ABC TRANSPORTER"/>
    <property type="match status" value="1"/>
</dbReference>